<evidence type="ECO:0000256" key="13">
    <source>
        <dbReference type="SAM" id="Phobius"/>
    </source>
</evidence>
<evidence type="ECO:0000256" key="2">
    <source>
        <dbReference type="ARBA" id="ARBA00022475"/>
    </source>
</evidence>
<dbReference type="Pfam" id="PF00002">
    <property type="entry name" value="7tm_2"/>
    <property type="match status" value="1"/>
</dbReference>
<feature type="domain" description="GAIN-B" evidence="16">
    <location>
        <begin position="520"/>
        <end position="685"/>
    </location>
</feature>
<evidence type="ECO:0000256" key="10">
    <source>
        <dbReference type="ARBA" id="ARBA00023180"/>
    </source>
</evidence>
<dbReference type="SMART" id="SM00034">
    <property type="entry name" value="CLECT"/>
    <property type="match status" value="1"/>
</dbReference>
<dbReference type="SUPFAM" id="SSF56436">
    <property type="entry name" value="C-type lectin-like"/>
    <property type="match status" value="1"/>
</dbReference>
<evidence type="ECO:0000256" key="11">
    <source>
        <dbReference type="ARBA" id="ARBA00023224"/>
    </source>
</evidence>
<dbReference type="InterPro" id="IPR016186">
    <property type="entry name" value="C-type_lectin-like/link_sf"/>
</dbReference>
<keyword evidence="11" id="KW-0807">Transducer</keyword>
<dbReference type="InterPro" id="IPR032471">
    <property type="entry name" value="AGRL2-4_GAIN_subdom_A"/>
</dbReference>
<feature type="signal peptide" evidence="14">
    <location>
        <begin position="1"/>
        <end position="17"/>
    </location>
</feature>
<dbReference type="GO" id="GO:0005886">
    <property type="term" value="C:plasma membrane"/>
    <property type="evidence" value="ECO:0007669"/>
    <property type="project" value="UniProtKB-SubCell"/>
</dbReference>
<accession>A0A9D4CYR8</accession>
<dbReference type="Pfam" id="PF00059">
    <property type="entry name" value="Lectin_C"/>
    <property type="match status" value="1"/>
</dbReference>
<dbReference type="GO" id="GO:0004930">
    <property type="term" value="F:G protein-coupled receptor activity"/>
    <property type="evidence" value="ECO:0007669"/>
    <property type="project" value="UniProtKB-KW"/>
</dbReference>
<feature type="compositionally biased region" description="Low complexity" evidence="12">
    <location>
        <begin position="174"/>
        <end position="193"/>
    </location>
</feature>
<dbReference type="PRINTS" id="PR00249">
    <property type="entry name" value="GPCRSECRETIN"/>
</dbReference>
<feature type="domain" description="C-type lectin" evidence="15">
    <location>
        <begin position="38"/>
        <end position="169"/>
    </location>
</feature>
<reference evidence="18" key="2">
    <citation type="submission" date="2020-11" db="EMBL/GenBank/DDBJ databases">
        <authorList>
            <person name="McCartney M.A."/>
            <person name="Auch B."/>
            <person name="Kono T."/>
            <person name="Mallez S."/>
            <person name="Becker A."/>
            <person name="Gohl D.M."/>
            <person name="Silverstein K.A.T."/>
            <person name="Koren S."/>
            <person name="Bechman K.B."/>
            <person name="Herman A."/>
            <person name="Abrahante J.E."/>
            <person name="Garbe J."/>
        </authorList>
    </citation>
    <scope>NUCLEOTIDE SEQUENCE</scope>
    <source>
        <strain evidence="18">Duluth1</strain>
        <tissue evidence="18">Whole animal</tissue>
    </source>
</reference>
<evidence type="ECO:0000256" key="3">
    <source>
        <dbReference type="ARBA" id="ARBA00022692"/>
    </source>
</evidence>
<dbReference type="GO" id="GO:0007189">
    <property type="term" value="P:adenylate cyclase-activating G protein-coupled receptor signaling pathway"/>
    <property type="evidence" value="ECO:0007669"/>
    <property type="project" value="TreeGrafter"/>
</dbReference>
<dbReference type="InterPro" id="IPR001304">
    <property type="entry name" value="C-type_lectin-like"/>
</dbReference>
<dbReference type="InterPro" id="IPR016187">
    <property type="entry name" value="CTDL_fold"/>
</dbReference>
<dbReference type="InterPro" id="IPR017983">
    <property type="entry name" value="GPCR_2_secretin-like_CS"/>
</dbReference>
<dbReference type="CDD" id="cd15440">
    <property type="entry name" value="7tmB2_latrophilin-like_invertebrate"/>
    <property type="match status" value="1"/>
</dbReference>
<keyword evidence="9" id="KW-0675">Receptor</keyword>
<feature type="transmembrane region" description="Helical" evidence="13">
    <location>
        <begin position="912"/>
        <end position="935"/>
    </location>
</feature>
<dbReference type="Pfam" id="PF16489">
    <property type="entry name" value="GAIN"/>
    <property type="match status" value="1"/>
</dbReference>
<dbReference type="Proteomes" id="UP000828390">
    <property type="component" value="Unassembled WGS sequence"/>
</dbReference>
<dbReference type="PROSITE" id="PS50261">
    <property type="entry name" value="G_PROTEIN_RECEP_F2_4"/>
    <property type="match status" value="1"/>
</dbReference>
<dbReference type="GO" id="GO:0007166">
    <property type="term" value="P:cell surface receptor signaling pathway"/>
    <property type="evidence" value="ECO:0007669"/>
    <property type="project" value="InterPro"/>
</dbReference>
<evidence type="ECO:0000259" key="17">
    <source>
        <dbReference type="PROSITE" id="PS50261"/>
    </source>
</evidence>
<dbReference type="Gene3D" id="1.20.1070.10">
    <property type="entry name" value="Rhodopsin 7-helix transmembrane proteins"/>
    <property type="match status" value="1"/>
</dbReference>
<dbReference type="PANTHER" id="PTHR12011:SF471">
    <property type="entry name" value="G-PROTEIN COUPLED RECEPTORS FAMILY 2 PROFILE 2 DOMAIN-CONTAINING PROTEIN"/>
    <property type="match status" value="1"/>
</dbReference>
<dbReference type="FunFam" id="1.20.1070.10:FF:000200">
    <property type="entry name" value="Adhesion G protein-coupled receptor L3"/>
    <property type="match status" value="1"/>
</dbReference>
<dbReference type="EMBL" id="JAIWYP010000011">
    <property type="protein sequence ID" value="KAH3734238.1"/>
    <property type="molecule type" value="Genomic_DNA"/>
</dbReference>
<dbReference type="Gene3D" id="2.60.220.50">
    <property type="match status" value="1"/>
</dbReference>
<keyword evidence="5 13" id="KW-1133">Transmembrane helix</keyword>
<reference evidence="18" key="1">
    <citation type="journal article" date="2019" name="bioRxiv">
        <title>The Genome of the Zebra Mussel, Dreissena polymorpha: A Resource for Invasive Species Research.</title>
        <authorList>
            <person name="McCartney M.A."/>
            <person name="Auch B."/>
            <person name="Kono T."/>
            <person name="Mallez S."/>
            <person name="Zhang Y."/>
            <person name="Obille A."/>
            <person name="Becker A."/>
            <person name="Abrahante J.E."/>
            <person name="Garbe J."/>
            <person name="Badalamenti J.P."/>
            <person name="Herman A."/>
            <person name="Mangelson H."/>
            <person name="Liachko I."/>
            <person name="Sullivan S."/>
            <person name="Sone E.D."/>
            <person name="Koren S."/>
            <person name="Silverstein K.A.T."/>
            <person name="Beckman K.B."/>
            <person name="Gohl D.M."/>
        </authorList>
    </citation>
    <scope>NUCLEOTIDE SEQUENCE</scope>
    <source>
        <strain evidence="18">Duluth1</strain>
        <tissue evidence="18">Whole animal</tissue>
    </source>
</reference>
<comment type="subcellular location">
    <subcellularLocation>
        <location evidence="1">Cell membrane</location>
        <topology evidence="1">Multi-pass membrane protein</topology>
    </subcellularLocation>
</comment>
<feature type="compositionally biased region" description="Polar residues" evidence="12">
    <location>
        <begin position="287"/>
        <end position="299"/>
    </location>
</feature>
<feature type="transmembrane region" description="Helical" evidence="13">
    <location>
        <begin position="884"/>
        <end position="906"/>
    </location>
</feature>
<evidence type="ECO:0000256" key="12">
    <source>
        <dbReference type="SAM" id="MobiDB-lite"/>
    </source>
</evidence>
<dbReference type="CDD" id="cd00037">
    <property type="entry name" value="CLECT"/>
    <property type="match status" value="1"/>
</dbReference>
<keyword evidence="8" id="KW-1015">Disulfide bond</keyword>
<organism evidence="18 19">
    <name type="scientific">Dreissena polymorpha</name>
    <name type="common">Zebra mussel</name>
    <name type="synonym">Mytilus polymorpha</name>
    <dbReference type="NCBI Taxonomy" id="45954"/>
    <lineage>
        <taxon>Eukaryota</taxon>
        <taxon>Metazoa</taxon>
        <taxon>Spiralia</taxon>
        <taxon>Lophotrochozoa</taxon>
        <taxon>Mollusca</taxon>
        <taxon>Bivalvia</taxon>
        <taxon>Autobranchia</taxon>
        <taxon>Heteroconchia</taxon>
        <taxon>Euheterodonta</taxon>
        <taxon>Imparidentia</taxon>
        <taxon>Neoheterodontei</taxon>
        <taxon>Myida</taxon>
        <taxon>Dreissenoidea</taxon>
        <taxon>Dreissenidae</taxon>
        <taxon>Dreissena</taxon>
    </lineage>
</organism>
<name>A0A9D4CYR8_DREPO</name>
<dbReference type="Gene3D" id="4.10.1240.10">
    <property type="entry name" value="GPCR, family 2, extracellular hormone receptor domain"/>
    <property type="match status" value="1"/>
</dbReference>
<dbReference type="PROSITE" id="PS00650">
    <property type="entry name" value="G_PROTEIN_RECEP_F2_2"/>
    <property type="match status" value="1"/>
</dbReference>
<evidence type="ECO:0000313" key="18">
    <source>
        <dbReference type="EMBL" id="KAH3734238.1"/>
    </source>
</evidence>
<evidence type="ECO:0000256" key="6">
    <source>
        <dbReference type="ARBA" id="ARBA00023040"/>
    </source>
</evidence>
<feature type="transmembrane region" description="Helical" evidence="13">
    <location>
        <begin position="838"/>
        <end position="863"/>
    </location>
</feature>
<feature type="compositionally biased region" description="Polar residues" evidence="12">
    <location>
        <begin position="244"/>
        <end position="263"/>
    </location>
</feature>
<proteinExistence type="predicted"/>
<feature type="chain" id="PRO_5038975865" evidence="14">
    <location>
        <begin position="18"/>
        <end position="1003"/>
    </location>
</feature>
<feature type="transmembrane region" description="Helical" evidence="13">
    <location>
        <begin position="696"/>
        <end position="720"/>
    </location>
</feature>
<dbReference type="PROSITE" id="PS50041">
    <property type="entry name" value="C_TYPE_LECTIN_2"/>
    <property type="match status" value="1"/>
</dbReference>
<feature type="transmembrane region" description="Helical" evidence="13">
    <location>
        <begin position="799"/>
        <end position="818"/>
    </location>
</feature>
<evidence type="ECO:0000256" key="14">
    <source>
        <dbReference type="SAM" id="SignalP"/>
    </source>
</evidence>
<dbReference type="PROSITE" id="PS50221">
    <property type="entry name" value="GAIN_B"/>
    <property type="match status" value="1"/>
</dbReference>
<sequence>MLFAALRVIGSILLVVAQEDYATTTEEIIQCDPPWERVHRACLRFNTTNFRSWTEAREECKTLGADLLVISDASEFDALGKPLKSKITSQLLLKWWVGLELRKENVDEEIRSSWTWVDGTSYIRGLPYWAPGEPNGARSTSAAEDCVVLDYQTKIKDDDCKRSFPYICEQNRVSPKPSTYSPTRTTTSSSTSTVAPAPKRTSSTPTLALTKTGNVHTTTIGYQRNTSSNNLSNKQTEQPRNKTTETPVSNPTNFPGHATTENPRSTRTDNTGNKHTDNPKNKPTYHPGNNFTENPDNKSTNIAESMELETTTVKSNGMPDNPEKENDLFQGCYSVNYEGTCPPVLAFGISWPRGEADRVVTVPCENGEATWQCSRSLVVCWRGEPNVHQCTSDTIRELTTKMDEFLSDKANAEPAVSFTETLAAVSSAPGAMSQQDLYQSTVLMQAAAQARPGNASQAKAIITNVLKFGNNLMAEDKRAIWSSMEAGNQRTVAASLVRSVENVAMAMLEVYREPGVEKIRVANMGVELHVVAVDHFLPPSTVQYQGDENAFAVPGENLVAFAKDGLAKIVFIEYTNMDELLKPEVTSSGDQFEKRVISHVVSAAIGDKPPGTQLQKPVTFTFKTENRGNGAPYKQQCSFWNFSIGFSGGWSQKGCTLDKYNSTHTTCRCDHMTNFAILMDIHSTKISDVHVMTLSYITYVGIIISVVCCFLSWLTFVCLSSVQSERNSIHKHLVFTLFVAEILFLAGIERTEPKIACSIIAGFLHFFFLSSFCWMFVEGIHILFMLVQVFDAAKSRIKYYYLLGYGVPTLIVGISALVRYEGYGTPRYCWLTTERWFIWSFAGPVSFILLVNMMILIYAMSAVCKHAEYVFTKEKTPTGNLKAWIQGALALEVLLGLTWVFGYFYISEAALPVAYLFTIFNSLQGLFIFVFHCILNKKVRKEYQRFIDYPRRPNSSGTHSSRANGSGPSHTFHLAAPARKHSGPGFMEISKSADSRRQSSTDA</sequence>
<dbReference type="InterPro" id="IPR017981">
    <property type="entry name" value="GPCR_2-like_7TM"/>
</dbReference>
<dbReference type="Gene3D" id="3.10.100.10">
    <property type="entry name" value="Mannose-Binding Protein A, subunit A"/>
    <property type="match status" value="1"/>
</dbReference>
<dbReference type="AlphaFoldDB" id="A0A9D4CYR8"/>
<keyword evidence="7 13" id="KW-0472">Membrane</keyword>
<evidence type="ECO:0000256" key="1">
    <source>
        <dbReference type="ARBA" id="ARBA00004651"/>
    </source>
</evidence>
<evidence type="ECO:0000256" key="5">
    <source>
        <dbReference type="ARBA" id="ARBA00022989"/>
    </source>
</evidence>
<feature type="compositionally biased region" description="Basic and acidic residues" evidence="12">
    <location>
        <begin position="991"/>
        <end position="1003"/>
    </location>
</feature>
<dbReference type="Pfam" id="PF01825">
    <property type="entry name" value="GPS"/>
    <property type="match status" value="1"/>
</dbReference>
<dbReference type="PANTHER" id="PTHR12011">
    <property type="entry name" value="ADHESION G-PROTEIN COUPLED RECEPTOR"/>
    <property type="match status" value="1"/>
</dbReference>
<dbReference type="SMART" id="SM00303">
    <property type="entry name" value="GPS"/>
    <property type="match status" value="1"/>
</dbReference>
<protein>
    <submittedName>
        <fullName evidence="18">Uncharacterized protein</fullName>
    </submittedName>
</protein>
<evidence type="ECO:0000259" key="16">
    <source>
        <dbReference type="PROSITE" id="PS50221"/>
    </source>
</evidence>
<keyword evidence="4 14" id="KW-0732">Signal</keyword>
<dbReference type="InterPro" id="IPR046338">
    <property type="entry name" value="GAIN_dom_sf"/>
</dbReference>
<feature type="transmembrane region" description="Helical" evidence="13">
    <location>
        <begin position="732"/>
        <end position="748"/>
    </location>
</feature>
<dbReference type="InterPro" id="IPR000203">
    <property type="entry name" value="GPS"/>
</dbReference>
<evidence type="ECO:0000259" key="15">
    <source>
        <dbReference type="PROSITE" id="PS50041"/>
    </source>
</evidence>
<keyword evidence="10" id="KW-0325">Glycoprotein</keyword>
<evidence type="ECO:0000256" key="7">
    <source>
        <dbReference type="ARBA" id="ARBA00023136"/>
    </source>
</evidence>
<feature type="region of interest" description="Disordered" evidence="12">
    <location>
        <begin position="950"/>
        <end position="1003"/>
    </location>
</feature>
<keyword evidence="19" id="KW-1185">Reference proteome</keyword>
<dbReference type="SUPFAM" id="SSF81321">
    <property type="entry name" value="Family A G protein-coupled receptor-like"/>
    <property type="match status" value="1"/>
</dbReference>
<feature type="compositionally biased region" description="Polar residues" evidence="12">
    <location>
        <begin position="953"/>
        <end position="969"/>
    </location>
</feature>
<dbReference type="InterPro" id="IPR000832">
    <property type="entry name" value="GPCR_2_secretin-like"/>
</dbReference>
<evidence type="ECO:0000313" key="19">
    <source>
        <dbReference type="Proteomes" id="UP000828390"/>
    </source>
</evidence>
<evidence type="ECO:0000256" key="8">
    <source>
        <dbReference type="ARBA" id="ARBA00023157"/>
    </source>
</evidence>
<dbReference type="InterPro" id="IPR048072">
    <property type="entry name" value="7tmB2_latrophilin-like"/>
</dbReference>
<dbReference type="InterPro" id="IPR057244">
    <property type="entry name" value="GAIN_B"/>
</dbReference>
<keyword evidence="2" id="KW-1003">Cell membrane</keyword>
<evidence type="ECO:0000256" key="9">
    <source>
        <dbReference type="ARBA" id="ARBA00023170"/>
    </source>
</evidence>
<keyword evidence="6" id="KW-0297">G-protein coupled receptor</keyword>
<comment type="caution">
    <text evidence="18">The sequence shown here is derived from an EMBL/GenBank/DDBJ whole genome shotgun (WGS) entry which is preliminary data.</text>
</comment>
<feature type="compositionally biased region" description="Polar residues" evidence="12">
    <location>
        <begin position="200"/>
        <end position="236"/>
    </location>
</feature>
<gene>
    <name evidence="18" type="ORF">DPMN_040677</name>
</gene>
<keyword evidence="3 13" id="KW-0812">Transmembrane</keyword>
<feature type="region of interest" description="Disordered" evidence="12">
    <location>
        <begin position="171"/>
        <end position="299"/>
    </location>
</feature>
<feature type="transmembrane region" description="Helical" evidence="13">
    <location>
        <begin position="760"/>
        <end position="787"/>
    </location>
</feature>
<feature type="domain" description="G-protein coupled receptors family 2 profile 2" evidence="17">
    <location>
        <begin position="694"/>
        <end position="936"/>
    </location>
</feature>
<feature type="compositionally biased region" description="Basic and acidic residues" evidence="12">
    <location>
        <begin position="264"/>
        <end position="280"/>
    </location>
</feature>
<dbReference type="InterPro" id="IPR036445">
    <property type="entry name" value="GPCR_2_extracell_dom_sf"/>
</dbReference>
<evidence type="ECO:0000256" key="4">
    <source>
        <dbReference type="ARBA" id="ARBA00022729"/>
    </source>
</evidence>